<keyword evidence="7" id="KW-0342">GTP-binding</keyword>
<dbReference type="FunFam" id="3.40.50.300:FF:000338">
    <property type="entry name" value="GPN-loop GTPase 2"/>
    <property type="match status" value="1"/>
</dbReference>
<sequence>MGVNDDEFELIRNHVPSLISLCGESKHECGYCKGKDCSKSFGIWAHFMSCSNYQSLIDRGWRRSGKYLYKPDMERTCCPQYTIRLKAKEFKLTKGQKKILSKFNRYIQGTWSPDKDHQEKENNTKKPPKDNTPKQLMDYIHALDNSSNNKHDLKIEIEPSSFTKEKFELYKKYQISIHNDDDVSERGFRRFLVDSPLKREKKFGSFHQKYLLDGQLIALSVIDILPSCVSAVYFMYDPQYAYLGLGKYSALRETSLVQELSKTDSNLQYYYMGFYIDSCPKMNYKGQYEPSDLLDPLDYTWHPIEKFKKEFKHKKFITFVETRPKLNITDQVLSTVRVYIGDGSALSAKDFIKYIQDAHVIVGPPGSGKTTYCWGAYQYLTAIGRKVAIINLDPANDNIPYPCAVNIADLITLEDTMNELSLGPNGGIMFCVEYLLKNMDWLTDQLKELQDHYFLFDFPGQVELFTHHSAVKDILHALEKLDYRLVAVNMVDAHYCTDPTKYISVLLLALKTMIQLELPHVNVLSKVDLVESYGKLRFNLQYYTEVMDLSYLLESLNEDAFGSKFKKLNEALCELIEDFSLVGFYTLCVEDKDSMTKLQQVIDKAGGFVFGGLTEGNESIMLTAMKAGYHEDVSDVQERWIVNDDDDL</sequence>
<feature type="domain" description="N-end aminoacyl transferase N-terminal" evidence="11">
    <location>
        <begin position="27"/>
        <end position="98"/>
    </location>
</feature>
<dbReference type="InterPro" id="IPR007471">
    <property type="entry name" value="N-end_Aminoacyl_Trfase_N"/>
</dbReference>
<organism evidence="13 14">
    <name type="scientific">Rhizopus oryzae</name>
    <name type="common">Mucormycosis agent</name>
    <name type="synonym">Rhizopus arrhizus var. delemar</name>
    <dbReference type="NCBI Taxonomy" id="64495"/>
    <lineage>
        <taxon>Eukaryota</taxon>
        <taxon>Fungi</taxon>
        <taxon>Fungi incertae sedis</taxon>
        <taxon>Mucoromycota</taxon>
        <taxon>Mucoromycotina</taxon>
        <taxon>Mucoromycetes</taxon>
        <taxon>Mucorales</taxon>
        <taxon>Mucorineae</taxon>
        <taxon>Rhizopodaceae</taxon>
        <taxon>Rhizopus</taxon>
    </lineage>
</organism>
<accession>A0A9P6X6R3</accession>
<dbReference type="Pfam" id="PF04376">
    <property type="entry name" value="ATE_N"/>
    <property type="match status" value="1"/>
</dbReference>
<dbReference type="GO" id="GO:0005737">
    <property type="term" value="C:cytoplasm"/>
    <property type="evidence" value="ECO:0007669"/>
    <property type="project" value="TreeGrafter"/>
</dbReference>
<keyword evidence="14" id="KW-1185">Reference proteome</keyword>
<dbReference type="InterPro" id="IPR007472">
    <property type="entry name" value="N-end_Aminoacyl_Trfase_C"/>
</dbReference>
<dbReference type="Pfam" id="PF03029">
    <property type="entry name" value="ATP_bind_1"/>
    <property type="match status" value="1"/>
</dbReference>
<comment type="similarity">
    <text evidence="1">Belongs to the GPN-loop GTPase family.</text>
</comment>
<dbReference type="SUPFAM" id="SSF52540">
    <property type="entry name" value="P-loop containing nucleoside triphosphate hydrolases"/>
    <property type="match status" value="1"/>
</dbReference>
<dbReference type="EMBL" id="JAANQT010001099">
    <property type="protein sequence ID" value="KAG1306614.1"/>
    <property type="molecule type" value="Genomic_DNA"/>
</dbReference>
<comment type="caution">
    <text evidence="13">The sequence shown here is derived from an EMBL/GenBank/DDBJ whole genome shotgun (WGS) entry which is preliminary data.</text>
</comment>
<keyword evidence="4" id="KW-0808">Transferase</keyword>
<evidence type="ECO:0000256" key="6">
    <source>
        <dbReference type="ARBA" id="ARBA00022801"/>
    </source>
</evidence>
<dbReference type="GO" id="GO:0016787">
    <property type="term" value="F:hydrolase activity"/>
    <property type="evidence" value="ECO:0007669"/>
    <property type="project" value="UniProtKB-KW"/>
</dbReference>
<evidence type="ECO:0000256" key="5">
    <source>
        <dbReference type="ARBA" id="ARBA00022741"/>
    </source>
</evidence>
<comment type="similarity">
    <text evidence="2">Belongs to the R-transferase family.</text>
</comment>
<keyword evidence="6" id="KW-0378">Hydrolase</keyword>
<dbReference type="InterPro" id="IPR030231">
    <property type="entry name" value="Gpn2"/>
</dbReference>
<evidence type="ECO:0000256" key="3">
    <source>
        <dbReference type="ARBA" id="ARBA00012025"/>
    </source>
</evidence>
<dbReference type="InterPro" id="IPR004130">
    <property type="entry name" value="Gpn"/>
</dbReference>
<evidence type="ECO:0000256" key="10">
    <source>
        <dbReference type="SAM" id="MobiDB-lite"/>
    </source>
</evidence>
<dbReference type="InterPro" id="IPR027417">
    <property type="entry name" value="P-loop_NTPase"/>
</dbReference>
<evidence type="ECO:0000259" key="12">
    <source>
        <dbReference type="Pfam" id="PF04377"/>
    </source>
</evidence>
<evidence type="ECO:0000256" key="2">
    <source>
        <dbReference type="ARBA" id="ARBA00009991"/>
    </source>
</evidence>
<dbReference type="CDD" id="cd17871">
    <property type="entry name" value="GPN2"/>
    <property type="match status" value="1"/>
</dbReference>
<name>A0A9P6X6R3_RHIOR</name>
<proteinExistence type="inferred from homology"/>
<keyword evidence="5" id="KW-0547">Nucleotide-binding</keyword>
<evidence type="ECO:0000313" key="13">
    <source>
        <dbReference type="EMBL" id="KAG1306614.1"/>
    </source>
</evidence>
<evidence type="ECO:0000256" key="1">
    <source>
        <dbReference type="ARBA" id="ARBA00005290"/>
    </source>
</evidence>
<evidence type="ECO:0000256" key="8">
    <source>
        <dbReference type="ARBA" id="ARBA00023315"/>
    </source>
</evidence>
<feature type="region of interest" description="Disordered" evidence="10">
    <location>
        <begin position="110"/>
        <end position="134"/>
    </location>
</feature>
<dbReference type="AlphaFoldDB" id="A0A9P6X6R3"/>
<dbReference type="PANTHER" id="PTHR21367:SF1">
    <property type="entry name" value="ARGINYL-TRNA--PROTEIN TRANSFERASE 1"/>
    <property type="match status" value="1"/>
</dbReference>
<dbReference type="PANTHER" id="PTHR21367">
    <property type="entry name" value="ARGININE-TRNA-PROTEIN TRANSFERASE 1"/>
    <property type="match status" value="1"/>
</dbReference>
<evidence type="ECO:0000259" key="11">
    <source>
        <dbReference type="Pfam" id="PF04376"/>
    </source>
</evidence>
<evidence type="ECO:0000256" key="7">
    <source>
        <dbReference type="ARBA" id="ARBA00023134"/>
    </source>
</evidence>
<dbReference type="Pfam" id="PF04377">
    <property type="entry name" value="ATE_C"/>
    <property type="match status" value="1"/>
</dbReference>
<feature type="domain" description="N-end rule aminoacyl transferase C-terminal" evidence="12">
    <location>
        <begin position="165"/>
        <end position="295"/>
    </location>
</feature>
<dbReference type="GO" id="GO:0005525">
    <property type="term" value="F:GTP binding"/>
    <property type="evidence" value="ECO:0007669"/>
    <property type="project" value="UniProtKB-KW"/>
</dbReference>
<dbReference type="Proteomes" id="UP000716291">
    <property type="component" value="Unassembled WGS sequence"/>
</dbReference>
<protein>
    <recommendedName>
        <fullName evidence="3">arginyltransferase</fullName>
        <ecNumber evidence="3">2.3.2.8</ecNumber>
    </recommendedName>
    <alternativeName>
        <fullName evidence="9">ATP-binding domain 1 family member B homolog</fullName>
    </alternativeName>
</protein>
<evidence type="ECO:0000313" key="14">
    <source>
        <dbReference type="Proteomes" id="UP000716291"/>
    </source>
</evidence>
<evidence type="ECO:0000256" key="4">
    <source>
        <dbReference type="ARBA" id="ARBA00022679"/>
    </source>
</evidence>
<evidence type="ECO:0000256" key="9">
    <source>
        <dbReference type="ARBA" id="ARBA00080015"/>
    </source>
</evidence>
<dbReference type="Gene3D" id="3.40.50.300">
    <property type="entry name" value="P-loop containing nucleotide triphosphate hydrolases"/>
    <property type="match status" value="1"/>
</dbReference>
<gene>
    <name evidence="13" type="ORF">G6F64_007460</name>
</gene>
<keyword evidence="8" id="KW-0012">Acyltransferase</keyword>
<dbReference type="OrthoDB" id="5839at2759"/>
<feature type="compositionally biased region" description="Basic and acidic residues" evidence="10">
    <location>
        <begin position="113"/>
        <end position="132"/>
    </location>
</feature>
<dbReference type="GO" id="GO:0004057">
    <property type="term" value="F:arginyl-tRNA--protein transferase activity"/>
    <property type="evidence" value="ECO:0007669"/>
    <property type="project" value="UniProtKB-EC"/>
</dbReference>
<dbReference type="EC" id="2.3.2.8" evidence="3"/>
<reference evidence="13" key="1">
    <citation type="journal article" date="2020" name="Microb. Genom.">
        <title>Genetic diversity of clinical and environmental Mucorales isolates obtained from an investigation of mucormycosis cases among solid organ transplant recipients.</title>
        <authorList>
            <person name="Nguyen M.H."/>
            <person name="Kaul D."/>
            <person name="Muto C."/>
            <person name="Cheng S.J."/>
            <person name="Richter R.A."/>
            <person name="Bruno V.M."/>
            <person name="Liu G."/>
            <person name="Beyhan S."/>
            <person name="Sundermann A.J."/>
            <person name="Mounaud S."/>
            <person name="Pasculle A.W."/>
            <person name="Nierman W.C."/>
            <person name="Driscoll E."/>
            <person name="Cumbie R."/>
            <person name="Clancy C.J."/>
            <person name="Dupont C.L."/>
        </authorList>
    </citation>
    <scope>NUCLEOTIDE SEQUENCE</scope>
    <source>
        <strain evidence="13">GL11</strain>
    </source>
</reference>
<dbReference type="InterPro" id="IPR030700">
    <property type="entry name" value="N-end_Aminoacyl_Trfase"/>
</dbReference>